<gene>
    <name evidence="1" type="ORF">BXY66_0294</name>
</gene>
<keyword evidence="2" id="KW-1185">Reference proteome</keyword>
<protein>
    <submittedName>
        <fullName evidence="1">Uncharacterized protein</fullName>
    </submittedName>
</protein>
<dbReference type="RefSeq" id="WP_132858402.1">
    <property type="nucleotide sequence ID" value="NZ_SMGR01000001.1"/>
</dbReference>
<organism evidence="1 2">
    <name type="scientific">Shimia isoporae</name>
    <dbReference type="NCBI Taxonomy" id="647720"/>
    <lineage>
        <taxon>Bacteria</taxon>
        <taxon>Pseudomonadati</taxon>
        <taxon>Pseudomonadota</taxon>
        <taxon>Alphaproteobacteria</taxon>
        <taxon>Rhodobacterales</taxon>
        <taxon>Roseobacteraceae</taxon>
    </lineage>
</organism>
<sequence length="155" mass="17689">MTFQVRDRPPPVDTDKLFGEHAADLARCPKLKADIRDRAAYLYITGELPSHLQDRAKGILKQISRPYSRPTSFDGLHGSRLIHDDAVRHLGLHKHKMVIAVREKVKQGYKIELTRENSNRSGFGKIFMYKWQPYPTHRVKITVTASGAIGDGWDL</sequence>
<proteinExistence type="predicted"/>
<evidence type="ECO:0000313" key="2">
    <source>
        <dbReference type="Proteomes" id="UP000295673"/>
    </source>
</evidence>
<reference evidence="1 2" key="1">
    <citation type="submission" date="2019-03" db="EMBL/GenBank/DDBJ databases">
        <title>Genomic Encyclopedia of Archaeal and Bacterial Type Strains, Phase II (KMG-II): from individual species to whole genera.</title>
        <authorList>
            <person name="Goeker M."/>
        </authorList>
    </citation>
    <scope>NUCLEOTIDE SEQUENCE [LARGE SCALE GENOMIC DNA]</scope>
    <source>
        <strain evidence="1 2">DSM 26433</strain>
    </source>
</reference>
<dbReference type="EMBL" id="SMGR01000001">
    <property type="protein sequence ID" value="TCL08259.1"/>
    <property type="molecule type" value="Genomic_DNA"/>
</dbReference>
<dbReference type="Proteomes" id="UP000295673">
    <property type="component" value="Unassembled WGS sequence"/>
</dbReference>
<name>A0A4R1NKS3_9RHOB</name>
<comment type="caution">
    <text evidence="1">The sequence shown here is derived from an EMBL/GenBank/DDBJ whole genome shotgun (WGS) entry which is preliminary data.</text>
</comment>
<dbReference type="OrthoDB" id="7872025at2"/>
<dbReference type="AlphaFoldDB" id="A0A4R1NKS3"/>
<evidence type="ECO:0000313" key="1">
    <source>
        <dbReference type="EMBL" id="TCL08259.1"/>
    </source>
</evidence>
<accession>A0A4R1NKS3</accession>